<evidence type="ECO:0000256" key="2">
    <source>
        <dbReference type="SAM" id="Phobius"/>
    </source>
</evidence>
<feature type="coiled-coil region" evidence="1">
    <location>
        <begin position="180"/>
        <end position="228"/>
    </location>
</feature>
<accession>A0A9D2LU22</accession>
<evidence type="ECO:0000259" key="3">
    <source>
        <dbReference type="Pfam" id="PF13476"/>
    </source>
</evidence>
<reference evidence="4" key="2">
    <citation type="submission" date="2021-04" db="EMBL/GenBank/DDBJ databases">
        <authorList>
            <person name="Gilroy R."/>
        </authorList>
    </citation>
    <scope>NUCLEOTIDE SEQUENCE</scope>
    <source>
        <strain evidence="4">ChiSjej1B19-5720</strain>
    </source>
</reference>
<dbReference type="Gene3D" id="3.40.50.300">
    <property type="entry name" value="P-loop containing nucleotide triphosphate hydrolases"/>
    <property type="match status" value="2"/>
</dbReference>
<dbReference type="GO" id="GO:0016887">
    <property type="term" value="F:ATP hydrolysis activity"/>
    <property type="evidence" value="ECO:0007669"/>
    <property type="project" value="InterPro"/>
</dbReference>
<reference evidence="4" key="1">
    <citation type="journal article" date="2021" name="PeerJ">
        <title>Extensive microbial diversity within the chicken gut microbiome revealed by metagenomics and culture.</title>
        <authorList>
            <person name="Gilroy R."/>
            <person name="Ravi A."/>
            <person name="Getino M."/>
            <person name="Pursley I."/>
            <person name="Horton D.L."/>
            <person name="Alikhan N.F."/>
            <person name="Baker D."/>
            <person name="Gharbi K."/>
            <person name="Hall N."/>
            <person name="Watson M."/>
            <person name="Adriaenssens E.M."/>
            <person name="Foster-Nyarko E."/>
            <person name="Jarju S."/>
            <person name="Secka A."/>
            <person name="Antonio M."/>
            <person name="Oren A."/>
            <person name="Chaudhuri R.R."/>
            <person name="La Ragione R."/>
            <person name="Hildebrand F."/>
            <person name="Pallen M.J."/>
        </authorList>
    </citation>
    <scope>NUCLEOTIDE SEQUENCE</scope>
    <source>
        <strain evidence="4">ChiSjej1B19-5720</strain>
    </source>
</reference>
<dbReference type="InterPro" id="IPR027417">
    <property type="entry name" value="P-loop_NTPase"/>
</dbReference>
<sequence length="516" mass="59045">MRIKGLTIKNFGKIHDKEIKLSPGINVLYGENESGKTTVHTFIKSMLYGITRMRGRAAKNDNYAKYEPWENSAVYGGTLWFEIDGRTYRLSRNFHKENPSSEFLCEDSGELLDVEKGDLEVVLDGVSEAVYDNTVSIAQLKSVTGQELVRELQNYMASYQGTGDNAVDLGRASQMLKMTRKGYQTQKERREKEMEKTREKLASGLEFLQEDMEKLRERRDNVSSQEEQLHMVDGEEDGSAILDRRVQAVERKRWGTIFGMALGILLAVGGNAAADILAPQLLYLRVLAGVLGAVIFVVSLLSYKKQSRELNKRRRMKTRWMQKQEKLRWSKENILGELAQRATAYENLQEEYRECTEALGYPSNEDMEIQALNLAMETIDSLSGTIYKRVGTRLKERTSQILSEITGGKYQEVLMDSEFKIKVNTQDRAVALERLSRGTIEQIYFALRMAAGELLCKGEPFPVILDDVFGMYDEDRLGAVLKWIYKEKRQVIISTCHKREMQILEKNGIPFQKILL</sequence>
<dbReference type="PANTHER" id="PTHR41259">
    <property type="entry name" value="DOUBLE-STRAND BREAK REPAIR RAD50 ATPASE, PUTATIVE-RELATED"/>
    <property type="match status" value="1"/>
</dbReference>
<feature type="domain" description="Rad50/SbcC-type AAA" evidence="3">
    <location>
        <begin position="6"/>
        <end position="230"/>
    </location>
</feature>
<keyword evidence="2" id="KW-0472">Membrane</keyword>
<evidence type="ECO:0000313" key="4">
    <source>
        <dbReference type="EMBL" id="HJB29254.1"/>
    </source>
</evidence>
<keyword evidence="2" id="KW-0812">Transmembrane</keyword>
<dbReference type="Proteomes" id="UP000823842">
    <property type="component" value="Unassembled WGS sequence"/>
</dbReference>
<name>A0A9D2LU22_9FIRM</name>
<organism evidence="4 5">
    <name type="scientific">Candidatus Blautia faecavium</name>
    <dbReference type="NCBI Taxonomy" id="2838487"/>
    <lineage>
        <taxon>Bacteria</taxon>
        <taxon>Bacillati</taxon>
        <taxon>Bacillota</taxon>
        <taxon>Clostridia</taxon>
        <taxon>Lachnospirales</taxon>
        <taxon>Lachnospiraceae</taxon>
        <taxon>Blautia</taxon>
    </lineage>
</organism>
<keyword evidence="2" id="KW-1133">Transmembrane helix</keyword>
<dbReference type="SUPFAM" id="SSF52540">
    <property type="entry name" value="P-loop containing nucleoside triphosphate hydrolases"/>
    <property type="match status" value="1"/>
</dbReference>
<dbReference type="InterPro" id="IPR038729">
    <property type="entry name" value="Rad50/SbcC_AAA"/>
</dbReference>
<keyword evidence="1" id="KW-0175">Coiled coil</keyword>
<feature type="transmembrane region" description="Helical" evidence="2">
    <location>
        <begin position="280"/>
        <end position="303"/>
    </location>
</feature>
<evidence type="ECO:0000313" key="5">
    <source>
        <dbReference type="Proteomes" id="UP000823842"/>
    </source>
</evidence>
<evidence type="ECO:0000256" key="1">
    <source>
        <dbReference type="SAM" id="Coils"/>
    </source>
</evidence>
<gene>
    <name evidence="4" type="ORF">IAA06_10745</name>
</gene>
<comment type="caution">
    <text evidence="4">The sequence shown here is derived from an EMBL/GenBank/DDBJ whole genome shotgun (WGS) entry which is preliminary data.</text>
</comment>
<protein>
    <submittedName>
        <fullName evidence="4">AAA family ATPase</fullName>
    </submittedName>
</protein>
<proteinExistence type="predicted"/>
<dbReference type="EMBL" id="DWYZ01000201">
    <property type="protein sequence ID" value="HJB29254.1"/>
    <property type="molecule type" value="Genomic_DNA"/>
</dbReference>
<dbReference type="PANTHER" id="PTHR41259:SF1">
    <property type="entry name" value="DOUBLE-STRAND BREAK REPAIR RAD50 ATPASE, PUTATIVE-RELATED"/>
    <property type="match status" value="1"/>
</dbReference>
<dbReference type="AlphaFoldDB" id="A0A9D2LU22"/>
<dbReference type="GO" id="GO:0006302">
    <property type="term" value="P:double-strand break repair"/>
    <property type="evidence" value="ECO:0007669"/>
    <property type="project" value="InterPro"/>
</dbReference>
<feature type="transmembrane region" description="Helical" evidence="2">
    <location>
        <begin position="254"/>
        <end position="274"/>
    </location>
</feature>
<dbReference type="Pfam" id="PF13476">
    <property type="entry name" value="AAA_23"/>
    <property type="match status" value="1"/>
</dbReference>